<dbReference type="OrthoDB" id="10047910at2759"/>
<dbReference type="InterPro" id="IPR036638">
    <property type="entry name" value="HLH_DNA-bd_sf"/>
</dbReference>
<protein>
    <submittedName>
        <fullName evidence="3">BHLH domain-containing protein</fullName>
    </submittedName>
</protein>
<dbReference type="WBParaSite" id="TCLT_0000464501-mRNA-1">
    <property type="protein sequence ID" value="TCLT_0000464501-mRNA-1"/>
    <property type="gene ID" value="TCLT_0000464501"/>
</dbReference>
<organism evidence="3">
    <name type="scientific">Thelazia callipaeda</name>
    <name type="common">Oriental eyeworm</name>
    <name type="synonym">Parasitic nematode</name>
    <dbReference type="NCBI Taxonomy" id="103827"/>
    <lineage>
        <taxon>Eukaryota</taxon>
        <taxon>Metazoa</taxon>
        <taxon>Ecdysozoa</taxon>
        <taxon>Nematoda</taxon>
        <taxon>Chromadorea</taxon>
        <taxon>Rhabditida</taxon>
        <taxon>Spirurina</taxon>
        <taxon>Spiruromorpha</taxon>
        <taxon>Thelazioidea</taxon>
        <taxon>Thelaziidae</taxon>
        <taxon>Thelazia</taxon>
    </lineage>
</organism>
<dbReference type="SUPFAM" id="SSF47459">
    <property type="entry name" value="HLH, helix-loop-helix DNA-binding domain"/>
    <property type="match status" value="1"/>
</dbReference>
<sequence length="121" mass="14512">MSSPTKSGHQKLRSYFRITRMLVLRENSRYYRRLRKKKRHEKALDELRKIVPTVDDNTSVLDLLHKSIEYIIKLQNEVDRLLRGENVENMPPAIDNSRYRLHPFRFQKSVKLYLSLKDSPS</sequence>
<name>A0A0N5CWC7_THECL</name>
<evidence type="ECO:0000313" key="3">
    <source>
        <dbReference type="WBParaSite" id="TCLT_0000464501-mRNA-1"/>
    </source>
</evidence>
<dbReference type="Proteomes" id="UP000276776">
    <property type="component" value="Unassembled WGS sequence"/>
</dbReference>
<keyword evidence="2" id="KW-1185">Reference proteome</keyword>
<accession>A0A0N5CWC7</accession>
<dbReference type="EMBL" id="UYYF01004296">
    <property type="protein sequence ID" value="VDN01776.1"/>
    <property type="molecule type" value="Genomic_DNA"/>
</dbReference>
<proteinExistence type="predicted"/>
<dbReference type="AlphaFoldDB" id="A0A0N5CWC7"/>
<dbReference type="Gene3D" id="4.10.280.10">
    <property type="entry name" value="Helix-loop-helix DNA-binding domain"/>
    <property type="match status" value="1"/>
</dbReference>
<reference evidence="1 2" key="2">
    <citation type="submission" date="2018-11" db="EMBL/GenBank/DDBJ databases">
        <authorList>
            <consortium name="Pathogen Informatics"/>
        </authorList>
    </citation>
    <scope>NUCLEOTIDE SEQUENCE [LARGE SCALE GENOMIC DNA]</scope>
</reference>
<reference evidence="3" key="1">
    <citation type="submission" date="2017-02" db="UniProtKB">
        <authorList>
            <consortium name="WormBaseParasite"/>
        </authorList>
    </citation>
    <scope>IDENTIFICATION</scope>
</reference>
<gene>
    <name evidence="1" type="ORF">TCLT_LOCUS4634</name>
</gene>
<dbReference type="GO" id="GO:0046983">
    <property type="term" value="F:protein dimerization activity"/>
    <property type="evidence" value="ECO:0007669"/>
    <property type="project" value="InterPro"/>
</dbReference>
<evidence type="ECO:0000313" key="1">
    <source>
        <dbReference type="EMBL" id="VDN01776.1"/>
    </source>
</evidence>
<evidence type="ECO:0000313" key="2">
    <source>
        <dbReference type="Proteomes" id="UP000276776"/>
    </source>
</evidence>